<dbReference type="Proteomes" id="UP000095280">
    <property type="component" value="Unplaced"/>
</dbReference>
<reference evidence="4" key="1">
    <citation type="submission" date="2016-11" db="UniProtKB">
        <authorList>
            <consortium name="WormBaseParasite"/>
        </authorList>
    </citation>
    <scope>IDENTIFICATION</scope>
</reference>
<feature type="region of interest" description="Disordered" evidence="1">
    <location>
        <begin position="379"/>
        <end position="466"/>
    </location>
</feature>
<feature type="transmembrane region" description="Helical" evidence="2">
    <location>
        <begin position="503"/>
        <end position="521"/>
    </location>
</feature>
<protein>
    <submittedName>
        <fullName evidence="4">WD_REPEATS_REGION domain-containing protein</fullName>
    </submittedName>
</protein>
<dbReference type="AlphaFoldDB" id="A0A1I8ILX4"/>
<proteinExistence type="predicted"/>
<evidence type="ECO:0000256" key="1">
    <source>
        <dbReference type="SAM" id="MobiDB-lite"/>
    </source>
</evidence>
<feature type="region of interest" description="Disordered" evidence="1">
    <location>
        <begin position="35"/>
        <end position="57"/>
    </location>
</feature>
<evidence type="ECO:0000256" key="2">
    <source>
        <dbReference type="SAM" id="Phobius"/>
    </source>
</evidence>
<keyword evidence="2" id="KW-1133">Transmembrane helix</keyword>
<accession>A0A1I8ILX4</accession>
<keyword evidence="2" id="KW-0812">Transmembrane</keyword>
<keyword evidence="3" id="KW-1185">Reference proteome</keyword>
<organism evidence="3 4">
    <name type="scientific">Macrostomum lignano</name>
    <dbReference type="NCBI Taxonomy" id="282301"/>
    <lineage>
        <taxon>Eukaryota</taxon>
        <taxon>Metazoa</taxon>
        <taxon>Spiralia</taxon>
        <taxon>Lophotrochozoa</taxon>
        <taxon>Platyhelminthes</taxon>
        <taxon>Rhabditophora</taxon>
        <taxon>Macrostomorpha</taxon>
        <taxon>Macrostomida</taxon>
        <taxon>Macrostomidae</taxon>
        <taxon>Macrostomum</taxon>
    </lineage>
</organism>
<feature type="compositionally biased region" description="Low complexity" evidence="1">
    <location>
        <begin position="409"/>
        <end position="442"/>
    </location>
</feature>
<feature type="region of interest" description="Disordered" evidence="1">
    <location>
        <begin position="589"/>
        <end position="610"/>
    </location>
</feature>
<dbReference type="WBParaSite" id="maker-uti_cns_0013847-snap-gene-0.2-mRNA-1">
    <property type="protein sequence ID" value="maker-uti_cns_0013847-snap-gene-0.2-mRNA-1"/>
    <property type="gene ID" value="maker-uti_cns_0013847-snap-gene-0.2"/>
</dbReference>
<keyword evidence="2" id="KW-0472">Membrane</keyword>
<feature type="compositionally biased region" description="Pro residues" evidence="1">
    <location>
        <begin position="595"/>
        <end position="610"/>
    </location>
</feature>
<evidence type="ECO:0000313" key="4">
    <source>
        <dbReference type="WBParaSite" id="maker-uti_cns_0013847-snap-gene-0.2-mRNA-1"/>
    </source>
</evidence>
<feature type="compositionally biased region" description="Low complexity" evidence="1">
    <location>
        <begin position="35"/>
        <end position="45"/>
    </location>
</feature>
<evidence type="ECO:0000313" key="3">
    <source>
        <dbReference type="Proteomes" id="UP000095280"/>
    </source>
</evidence>
<name>A0A1I8ILX4_9PLAT</name>
<sequence>SESELSVGDFPDVATAALAQLRSVNGLAAAATAVATSDGDVATATPPTPAPTPTTSTVALSDQQRHCRELSESERQQILLSDNFQAFFARASRVVERALAETETEYFETDGEADAGSDAYDEGAVAGVPACACGPAAAASPPWTGRRTRSTIPVELCLARPAESAESHVGLLCHLPVVGGIPTHPSRTLGAQGHTEPACFGHRARHLPCPSAASSLGACCPAGHSGAGQLVLDGNRWPAPGHAVRRLPTASGPGDSWPPATRRLLAANPSPDLHVVLSPPSPPARALTLEAAADRDGRALVAGAPRPCTAAAGRLLRSDPDSRWPVPADVWGRPEPLLNRTGCVTAGEPWPVVHSEALRPGPTKLVLRAYKARLALRPLTSPEVPSQQELPRSAPGSETGAKQPADFGTTSSAASSSAKPAKSSTMSTATTSSTTTAGTSSTTKRKPANRDKTQKTDAAGSGQLPIESGIKELPLDQSAGGADAKNHFGGSGSGDTNAGSSHFMVYMLVAIFLFGFLYVLYHKKQKSGSVAFVGPDWRHQDPTVRPGRVAATGGVAASAGAEGAAAASRLAAVEAASAGRGCRLESAASTAEAPVLPPPTQPSPRFPPPSPRALELRTQPAQEVHAGGVDAVRSALTVDACVHRCASSATSSQEQLRLGVHEGASAGYAVVRAGRAGMRAAPAPLANNNGQHGAGREFEEPGDAGTATSFVQLWPGVDGLAVDGAAAGSERFDAVAAGLRPARTLRDLRASLVRTFVRVCKVSGWGRTDPAAPSCGSAKCRGGPHGPCGTFVRVCKVSVGRTDPAAPSCGSAKCRGGAARTLRHLRAGLQSVGVGPHGPLRHLRAGLQSVGWGPHGPCGTFVRVCKSVGVGRTDPAAPSCGSAKCRVGAARTLRHLRAGLQSVGVGPHGPCGTFVRVCKVSGWGRTDPAAPSWRVCKVSGWGRTDPAEPS</sequence>